<evidence type="ECO:0000256" key="6">
    <source>
        <dbReference type="ARBA" id="ARBA00023143"/>
    </source>
</evidence>
<proteinExistence type="inferred from homology"/>
<dbReference type="GO" id="GO:0005198">
    <property type="term" value="F:structural molecule activity"/>
    <property type="evidence" value="ECO:0007669"/>
    <property type="project" value="InterPro"/>
</dbReference>
<dbReference type="HOGENOM" id="CLU_3171398_0_0_6"/>
<comment type="caution">
    <text evidence="7">The sequence shown here is derived from an EMBL/GenBank/DDBJ whole genome shotgun (WGS) entry which is preliminary data.</text>
</comment>
<dbReference type="RefSeq" id="WP_005284319.1">
    <property type="nucleotide sequence ID" value="NZ_GG739633.1"/>
</dbReference>
<comment type="subcellular location">
    <subcellularLocation>
        <location evidence="2">Bacterial flagellum basal body</location>
    </subcellularLocation>
</comment>
<keyword evidence="6" id="KW-0975">Bacterial flagellum</keyword>
<dbReference type="AlphaFoldDB" id="D4F3S2"/>
<dbReference type="InterPro" id="IPR001782">
    <property type="entry name" value="Flag_FlgI"/>
</dbReference>
<dbReference type="GO" id="GO:0071973">
    <property type="term" value="P:bacterial-type flagellum-dependent cell motility"/>
    <property type="evidence" value="ECO:0007669"/>
    <property type="project" value="InterPro"/>
</dbReference>
<dbReference type="PANTHER" id="PTHR30381:SF0">
    <property type="entry name" value="FLAGELLAR P-RING PROTEIN"/>
    <property type="match status" value="1"/>
</dbReference>
<evidence type="ECO:0000256" key="2">
    <source>
        <dbReference type="ARBA" id="ARBA00004117"/>
    </source>
</evidence>
<organism evidence="7 8">
    <name type="scientific">Edwardsiella tarda ATCC 23685</name>
    <dbReference type="NCBI Taxonomy" id="500638"/>
    <lineage>
        <taxon>Bacteria</taxon>
        <taxon>Pseudomonadati</taxon>
        <taxon>Pseudomonadota</taxon>
        <taxon>Gammaproteobacteria</taxon>
        <taxon>Enterobacterales</taxon>
        <taxon>Hafniaceae</taxon>
        <taxon>Edwardsiella</taxon>
    </lineage>
</organism>
<dbReference type="Proteomes" id="UP000003692">
    <property type="component" value="Unassembled WGS sequence"/>
</dbReference>
<dbReference type="GO" id="GO:0030288">
    <property type="term" value="C:outer membrane-bounded periplasmic space"/>
    <property type="evidence" value="ECO:0007669"/>
    <property type="project" value="InterPro"/>
</dbReference>
<protein>
    <recommendedName>
        <fullName evidence="9">Flagellar biosynthesis protein FlgI</fullName>
    </recommendedName>
</protein>
<accession>D4F3S2</accession>
<gene>
    <name evidence="7" type="ORF">EDWATA_01387</name>
</gene>
<reference evidence="7 8" key="1">
    <citation type="submission" date="2010-02" db="EMBL/GenBank/DDBJ databases">
        <authorList>
            <person name="Weinstock G."/>
            <person name="Sodergren E."/>
            <person name="Clifton S."/>
            <person name="Fulton L."/>
            <person name="Fulton B."/>
            <person name="Courtney L."/>
            <person name="Fronick C."/>
            <person name="Harrison M."/>
            <person name="Strong C."/>
            <person name="Farmer C."/>
            <person name="Delahaunty K."/>
            <person name="Markovic C."/>
            <person name="Hall O."/>
            <person name="Minx P."/>
            <person name="Tomlinson C."/>
            <person name="Mitreva M."/>
            <person name="Nelson J."/>
            <person name="Hou S."/>
            <person name="Wollam A."/>
            <person name="Pepin K.H."/>
            <person name="Johnson M."/>
            <person name="Bhonagiri V."/>
            <person name="Zhang X."/>
            <person name="Suruliraj S."/>
            <person name="Warren W."/>
            <person name="Chinwalla A."/>
            <person name="Mardis E.R."/>
            <person name="Wilson R.K."/>
        </authorList>
    </citation>
    <scope>NUCLEOTIDE SEQUENCE [LARGE SCALE GENOMIC DNA]</scope>
    <source>
        <strain evidence="7 8">ATCC 23685</strain>
    </source>
</reference>
<dbReference type="PANTHER" id="PTHR30381">
    <property type="entry name" value="FLAGELLAR P-RING PERIPLASMIC PROTEIN FLGI"/>
    <property type="match status" value="1"/>
</dbReference>
<dbReference type="Pfam" id="PF02119">
    <property type="entry name" value="FlgI"/>
    <property type="match status" value="1"/>
</dbReference>
<comment type="function">
    <text evidence="1">Assembles around the rod to form the L-ring and probably protects the motor/basal body from shearing forces during rotation.</text>
</comment>
<comment type="similarity">
    <text evidence="3">Belongs to the FlgI family.</text>
</comment>
<evidence type="ECO:0000256" key="1">
    <source>
        <dbReference type="ARBA" id="ARBA00002591"/>
    </source>
</evidence>
<dbReference type="EMBL" id="ADGK01000071">
    <property type="protein sequence ID" value="EFE23560.1"/>
    <property type="molecule type" value="Genomic_DNA"/>
</dbReference>
<evidence type="ECO:0000256" key="5">
    <source>
        <dbReference type="ARBA" id="ARBA00022729"/>
    </source>
</evidence>
<evidence type="ECO:0000313" key="8">
    <source>
        <dbReference type="Proteomes" id="UP000003692"/>
    </source>
</evidence>
<comment type="subunit">
    <text evidence="4">The basal body constitutes a major portion of the flagellar organelle and consists of four rings (L,P,S, and M) mounted on a central rod.</text>
</comment>
<feature type="non-terminal residue" evidence="7">
    <location>
        <position position="1"/>
    </location>
</feature>
<evidence type="ECO:0000256" key="3">
    <source>
        <dbReference type="ARBA" id="ARBA00008994"/>
    </source>
</evidence>
<sequence>RAGANLNSVVRALNALGATPNDLMSILQAMQSAGCLRAKLEII</sequence>
<keyword evidence="5" id="KW-0732">Signal</keyword>
<dbReference type="GO" id="GO:0009428">
    <property type="term" value="C:bacterial-type flagellum basal body, distal rod, P ring"/>
    <property type="evidence" value="ECO:0007669"/>
    <property type="project" value="InterPro"/>
</dbReference>
<name>D4F3S2_EDWTA</name>
<evidence type="ECO:0000313" key="7">
    <source>
        <dbReference type="EMBL" id="EFE23560.1"/>
    </source>
</evidence>
<evidence type="ECO:0008006" key="9">
    <source>
        <dbReference type="Google" id="ProtNLM"/>
    </source>
</evidence>
<evidence type="ECO:0000256" key="4">
    <source>
        <dbReference type="ARBA" id="ARBA00011439"/>
    </source>
</evidence>